<protein>
    <submittedName>
        <fullName evidence="1">Uncharacterized protein</fullName>
    </submittedName>
</protein>
<reference evidence="1 2" key="1">
    <citation type="submission" date="2019-04" db="EMBL/GenBank/DDBJ databases">
        <title>Genome of a novel bacterium Candidatus Jettenia ecosi reconstructed from metagenome of an anammox bioreactor.</title>
        <authorList>
            <person name="Mardanov A.V."/>
            <person name="Beletsky A.V."/>
            <person name="Ravin N.V."/>
            <person name="Botchkova E.A."/>
            <person name="Litti Y.V."/>
            <person name="Nozhevnikova A.N."/>
        </authorList>
    </citation>
    <scope>NUCLEOTIDE SEQUENCE [LARGE SCALE GENOMIC DNA]</scope>
    <source>
        <strain evidence="1">J2</strain>
    </source>
</reference>
<evidence type="ECO:0000313" key="1">
    <source>
        <dbReference type="EMBL" id="TLD40050.1"/>
    </source>
</evidence>
<comment type="caution">
    <text evidence="1">The sequence shown here is derived from an EMBL/GenBank/DDBJ whole genome shotgun (WGS) entry which is preliminary data.</text>
</comment>
<accession>A0A533QHL1</accession>
<dbReference type="AlphaFoldDB" id="A0A533QHL1"/>
<name>A0A533QHL1_9BACT</name>
<proteinExistence type="predicted"/>
<organism evidence="1 2">
    <name type="scientific">Candidatus Jettenia ecosi</name>
    <dbReference type="NCBI Taxonomy" id="2494326"/>
    <lineage>
        <taxon>Bacteria</taxon>
        <taxon>Pseudomonadati</taxon>
        <taxon>Planctomycetota</taxon>
        <taxon>Candidatus Brocadiia</taxon>
        <taxon>Candidatus Brocadiales</taxon>
        <taxon>Candidatus Brocadiaceae</taxon>
        <taxon>Candidatus Jettenia</taxon>
    </lineage>
</organism>
<dbReference type="Proteomes" id="UP000319783">
    <property type="component" value="Unassembled WGS sequence"/>
</dbReference>
<dbReference type="EMBL" id="SULG01000140">
    <property type="protein sequence ID" value="TLD40050.1"/>
    <property type="molecule type" value="Genomic_DNA"/>
</dbReference>
<gene>
    <name evidence="1" type="ORF">JETT_3688</name>
</gene>
<evidence type="ECO:0000313" key="2">
    <source>
        <dbReference type="Proteomes" id="UP000319783"/>
    </source>
</evidence>
<sequence length="37" mass="4194">MAEWFVYKHSAPSGAFHGIFSKNQGITETLDFGENFE</sequence>